<evidence type="ECO:0000313" key="3">
    <source>
        <dbReference type="Proteomes" id="UP001211907"/>
    </source>
</evidence>
<name>A0AAD5XCW6_9FUNG</name>
<evidence type="ECO:0000256" key="1">
    <source>
        <dbReference type="SAM" id="Phobius"/>
    </source>
</evidence>
<keyword evidence="1" id="KW-0812">Transmembrane</keyword>
<keyword evidence="3" id="KW-1185">Reference proteome</keyword>
<dbReference type="AlphaFoldDB" id="A0AAD5XCW6"/>
<gene>
    <name evidence="2" type="ORF">HK100_012857</name>
</gene>
<proteinExistence type="predicted"/>
<reference evidence="2" key="1">
    <citation type="submission" date="2020-05" db="EMBL/GenBank/DDBJ databases">
        <title>Phylogenomic resolution of chytrid fungi.</title>
        <authorList>
            <person name="Stajich J.E."/>
            <person name="Amses K."/>
            <person name="Simmons R."/>
            <person name="Seto K."/>
            <person name="Myers J."/>
            <person name="Bonds A."/>
            <person name="Quandt C.A."/>
            <person name="Barry K."/>
            <person name="Liu P."/>
            <person name="Grigoriev I."/>
            <person name="Longcore J.E."/>
            <person name="James T.Y."/>
        </authorList>
    </citation>
    <scope>NUCLEOTIDE SEQUENCE</scope>
    <source>
        <strain evidence="2">JEL0513</strain>
    </source>
</reference>
<dbReference type="Proteomes" id="UP001211907">
    <property type="component" value="Unassembled WGS sequence"/>
</dbReference>
<feature type="transmembrane region" description="Helical" evidence="1">
    <location>
        <begin position="112"/>
        <end position="133"/>
    </location>
</feature>
<evidence type="ECO:0000313" key="2">
    <source>
        <dbReference type="EMBL" id="KAJ3120296.1"/>
    </source>
</evidence>
<feature type="transmembrane region" description="Helical" evidence="1">
    <location>
        <begin position="77"/>
        <end position="96"/>
    </location>
</feature>
<sequence length="138" mass="15222">MEGQDQAWLVAENAPPPSYGHQATLSFSYSETATNTVNNYPSCGPDTIIRIRHCQDAKNIANDNAENDLFRPNKCMILFLVGFLFPPFFVIGAIAGRKSSTKVEQVWGRANLFMSLFTVLLLVPLVIWAAVVARNSSS</sequence>
<comment type="caution">
    <text evidence="2">The sequence shown here is derived from an EMBL/GenBank/DDBJ whole genome shotgun (WGS) entry which is preliminary data.</text>
</comment>
<organism evidence="2 3">
    <name type="scientific">Physocladia obscura</name>
    <dbReference type="NCBI Taxonomy" id="109957"/>
    <lineage>
        <taxon>Eukaryota</taxon>
        <taxon>Fungi</taxon>
        <taxon>Fungi incertae sedis</taxon>
        <taxon>Chytridiomycota</taxon>
        <taxon>Chytridiomycota incertae sedis</taxon>
        <taxon>Chytridiomycetes</taxon>
        <taxon>Chytridiales</taxon>
        <taxon>Chytriomycetaceae</taxon>
        <taxon>Physocladia</taxon>
    </lineage>
</organism>
<keyword evidence="1" id="KW-1133">Transmembrane helix</keyword>
<protein>
    <submittedName>
        <fullName evidence="2">Uncharacterized protein</fullName>
    </submittedName>
</protein>
<accession>A0AAD5XCW6</accession>
<keyword evidence="1" id="KW-0472">Membrane</keyword>
<dbReference type="EMBL" id="JADGJH010000977">
    <property type="protein sequence ID" value="KAJ3120296.1"/>
    <property type="molecule type" value="Genomic_DNA"/>
</dbReference>